<sequence length="735" mass="81724">MNDMDFKVIGLALRWLLTISVLVHGTLLPVRMLQELGKRANVLSARYDQMEAGILASKIHLTQGTPAWYLGASHTILPEVRNLTHRAIRSETVAMMLVAAMNMTPHEAVAILPSMGPAAFGLCDSNSEEFFEIIESCESTICPSRMKYRSQSGRCNNPKHSNWGTAFESYVRLLPAEYADGVSLPRFLNLPSARDVSLGVHSGLPDQPHPHLMALAALFGQFIAYDLSHTPKVELPDGTKLKCCDVSYEHFHSECFPIKTGDNTATHCMEYTRSAPDPGNISEGCRLGPRQQINQATSYLDLSSVYGISDSKTRVLRSGVGGRLKTQRKNLPMPSAIPGSCRSDIAAFPCFYSGDARVNEHPGLALIHLLFIREHNKVAARLESLNCHWNDDTLFEEARRIVIAQLQHITYNEFLPVVLGESALDRWNLRLKVEGFFGGYQPQTDATLSNAAASVGLLFVAAITPKTIDLVDTRSKKFVKFGERSLLSSFYAPQELYEAGAIDRLIAGVTASHSRKPMPPGLNEIFLGRYFHDGKSSENPIDLVAQLIQRGRDHGLPPYTKWRTFCGMPDVSTFADLRGTISVEAIRRLRLIYGSFVRTLNALPSLRRRLTTFLQSVKDVDLVTGAFAEAPIEGSIIGPTFSCLLGRTFRNIRFGDRYWYENGNTPGAFTLEQLEEIRKSSMAMLLCNNGDHLEQVQPRSFILSDPFLNPVSNCSRLTNLDLTPWKERLTGNDLT</sequence>
<evidence type="ECO:0000313" key="3">
    <source>
        <dbReference type="RefSeq" id="XP_046598655.1"/>
    </source>
</evidence>
<dbReference type="Pfam" id="PF03098">
    <property type="entry name" value="An_peroxidase"/>
    <property type="match status" value="1"/>
</dbReference>
<keyword evidence="2" id="KW-1185">Reference proteome</keyword>
<dbReference type="Gene3D" id="1.10.640.10">
    <property type="entry name" value="Haem peroxidase domain superfamily, animal type"/>
    <property type="match status" value="1"/>
</dbReference>
<dbReference type="PANTHER" id="PTHR11475:SF134">
    <property type="entry name" value="LD42267P"/>
    <property type="match status" value="1"/>
</dbReference>
<dbReference type="InterPro" id="IPR010255">
    <property type="entry name" value="Haem_peroxidase_sf"/>
</dbReference>
<dbReference type="InterPro" id="IPR019791">
    <property type="entry name" value="Haem_peroxidase_animal"/>
</dbReference>
<protein>
    <submittedName>
        <fullName evidence="3">Peroxidase isoform X1</fullName>
    </submittedName>
</protein>
<evidence type="ECO:0000313" key="2">
    <source>
        <dbReference type="Proteomes" id="UP000829291"/>
    </source>
</evidence>
<reference evidence="3" key="1">
    <citation type="submission" date="2025-08" db="UniProtKB">
        <authorList>
            <consortium name="RefSeq"/>
        </authorList>
    </citation>
    <scope>IDENTIFICATION</scope>
    <source>
        <tissue evidence="3">Thorax and Abdomen</tissue>
    </source>
</reference>
<proteinExistence type="predicted"/>
<dbReference type="Proteomes" id="UP000829291">
    <property type="component" value="Chromosome 6"/>
</dbReference>
<name>A0ABM3GEF7_NEOLC</name>
<accession>A0ABM3GEF7</accession>
<dbReference type="CDD" id="cd09823">
    <property type="entry name" value="peroxinectin_like"/>
    <property type="match status" value="1"/>
</dbReference>
<dbReference type="RefSeq" id="XP_046598655.1">
    <property type="nucleotide sequence ID" value="XM_046742699.1"/>
</dbReference>
<dbReference type="GO" id="GO:0004601">
    <property type="term" value="F:peroxidase activity"/>
    <property type="evidence" value="ECO:0007669"/>
    <property type="project" value="UniProtKB-KW"/>
</dbReference>
<dbReference type="PANTHER" id="PTHR11475">
    <property type="entry name" value="OXIDASE/PEROXIDASE"/>
    <property type="match status" value="1"/>
</dbReference>
<gene>
    <name evidence="3" type="primary">LOC107225386</name>
</gene>
<evidence type="ECO:0000256" key="1">
    <source>
        <dbReference type="ARBA" id="ARBA00022559"/>
    </source>
</evidence>
<keyword evidence="1 3" id="KW-0560">Oxidoreductase</keyword>
<dbReference type="InterPro" id="IPR037120">
    <property type="entry name" value="Haem_peroxidase_sf_animal"/>
</dbReference>
<dbReference type="PROSITE" id="PS50292">
    <property type="entry name" value="PEROXIDASE_3"/>
    <property type="match status" value="1"/>
</dbReference>
<organism evidence="2 3">
    <name type="scientific">Neodiprion lecontei</name>
    <name type="common">Redheaded pine sawfly</name>
    <dbReference type="NCBI Taxonomy" id="441921"/>
    <lineage>
        <taxon>Eukaryota</taxon>
        <taxon>Metazoa</taxon>
        <taxon>Ecdysozoa</taxon>
        <taxon>Arthropoda</taxon>
        <taxon>Hexapoda</taxon>
        <taxon>Insecta</taxon>
        <taxon>Pterygota</taxon>
        <taxon>Neoptera</taxon>
        <taxon>Endopterygota</taxon>
        <taxon>Hymenoptera</taxon>
        <taxon>Tenthredinoidea</taxon>
        <taxon>Diprionidae</taxon>
        <taxon>Diprioninae</taxon>
        <taxon>Neodiprion</taxon>
    </lineage>
</organism>
<dbReference type="SUPFAM" id="SSF48113">
    <property type="entry name" value="Heme-dependent peroxidases"/>
    <property type="match status" value="1"/>
</dbReference>
<dbReference type="GeneID" id="107225386"/>
<dbReference type="PRINTS" id="PR00457">
    <property type="entry name" value="ANPEROXIDASE"/>
</dbReference>
<keyword evidence="1 3" id="KW-0575">Peroxidase</keyword>